<evidence type="ECO:0000256" key="5">
    <source>
        <dbReference type="ARBA" id="ARBA00023065"/>
    </source>
</evidence>
<feature type="transmembrane region" description="Helical" evidence="10">
    <location>
        <begin position="262"/>
        <end position="281"/>
    </location>
</feature>
<keyword evidence="4 10" id="KW-1133">Transmembrane helix</keyword>
<dbReference type="GO" id="GO:0034707">
    <property type="term" value="C:chloride channel complex"/>
    <property type="evidence" value="ECO:0007669"/>
    <property type="project" value="UniProtKB-KW"/>
</dbReference>
<comment type="subcellular location">
    <subcellularLocation>
        <location evidence="1">Membrane</location>
        <topology evidence="1">Multi-pass membrane protein</topology>
    </subcellularLocation>
</comment>
<evidence type="ECO:0000256" key="6">
    <source>
        <dbReference type="ARBA" id="ARBA00023136"/>
    </source>
</evidence>
<dbReference type="RefSeq" id="WP_058529090.1">
    <property type="nucleotide sequence ID" value="NZ_CAAAHZ010000014.1"/>
</dbReference>
<feature type="transmembrane region" description="Helical" evidence="10">
    <location>
        <begin position="48"/>
        <end position="70"/>
    </location>
</feature>
<comment type="caution">
    <text evidence="11">The sequence shown here is derived from an EMBL/GenBank/DDBJ whole genome shotgun (WGS) entry which is preliminary data.</text>
</comment>
<dbReference type="STRING" id="45068.Llon_0801"/>
<evidence type="ECO:0000256" key="4">
    <source>
        <dbReference type="ARBA" id="ARBA00022989"/>
    </source>
</evidence>
<keyword evidence="6 10" id="KW-0472">Membrane</keyword>
<evidence type="ECO:0000256" key="3">
    <source>
        <dbReference type="ARBA" id="ARBA00022692"/>
    </source>
</evidence>
<dbReference type="AlphaFoldDB" id="A0A0W0VND6"/>
<evidence type="ECO:0000256" key="8">
    <source>
        <dbReference type="ARBA" id="ARBA00023214"/>
    </source>
</evidence>
<sequence>MRDKILVLYALSIVLGAVTGFVGAYLQISIHLMNKLLVNWFAYAESKNWPVGLVSALTSMFMVFIAWAMVKWIAAEASGSGVQEIEGTLLHERPIFWRRLLPVKFIGGVLAISAKMVLGREGPTIQIGGNLGEMLGEWFSMARRRRDALIASGAAAGLAAAFNAPLAGVLFVLEEMRNEFNFSFINFKMVAIACVSATIVLHLIMGAHPVIPMDIFTLPSLESLWLFFIFGIVVGYVGLLFNTVLMKTLYTLDKLPSWLKDIYVLLVGLLVGFSAYIYPGAVGGGYEIIEQSLSMYPGLGILSILLLVRFIFTIMCYGTGVPGGIFAPMLALGTLLGLAASHILQGLSNDITIHPGMFAVAGMGALFSAAVRAPVTGIILVVEMTQNYSLILPLMVTCLTSTTVVQLAKNPPIYTQLLRRTIKKSELEADNQR</sequence>
<dbReference type="CDD" id="cd01031">
    <property type="entry name" value="EriC"/>
    <property type="match status" value="1"/>
</dbReference>
<protein>
    <submittedName>
        <fullName evidence="11">Voltage-gated chloride channel protein (ClC-type)</fullName>
    </submittedName>
</protein>
<keyword evidence="9" id="KW-0407">Ion channel</keyword>
<keyword evidence="5" id="KW-0406">Ion transport</keyword>
<dbReference type="InterPro" id="IPR050368">
    <property type="entry name" value="ClC-type_chloride_channel"/>
</dbReference>
<name>A0A0W0VND6_9GAMM</name>
<keyword evidence="7" id="KW-0869">Chloride channel</keyword>
<dbReference type="NCBIfam" id="NF003640">
    <property type="entry name" value="PRK05277.1"/>
    <property type="match status" value="1"/>
</dbReference>
<proteinExistence type="predicted"/>
<dbReference type="Pfam" id="PF00654">
    <property type="entry name" value="Voltage_CLC"/>
    <property type="match status" value="1"/>
</dbReference>
<accession>A0A0W0VND6</accession>
<feature type="transmembrane region" description="Helical" evidence="10">
    <location>
        <begin position="293"/>
        <end position="312"/>
    </location>
</feature>
<evidence type="ECO:0000313" key="11">
    <source>
        <dbReference type="EMBL" id="KTD21636.1"/>
    </source>
</evidence>
<reference evidence="11 12" key="1">
    <citation type="submission" date="2015-11" db="EMBL/GenBank/DDBJ databases">
        <title>Genomic analysis of 38 Legionella species identifies large and diverse effector repertoires.</title>
        <authorList>
            <person name="Burstein D."/>
            <person name="Amaro F."/>
            <person name="Zusman T."/>
            <person name="Lifshitz Z."/>
            <person name="Cohen O."/>
            <person name="Gilbert J.A."/>
            <person name="Pupko T."/>
            <person name="Shuman H.A."/>
            <person name="Segal G."/>
        </authorList>
    </citation>
    <scope>NUCLEOTIDE SEQUENCE [LARGE SCALE GENOMIC DNA]</scope>
    <source>
        <strain evidence="11 12">ATCC 49505</strain>
    </source>
</reference>
<evidence type="ECO:0000256" key="1">
    <source>
        <dbReference type="ARBA" id="ARBA00004141"/>
    </source>
</evidence>
<feature type="transmembrane region" description="Helical" evidence="10">
    <location>
        <begin position="225"/>
        <end position="250"/>
    </location>
</feature>
<dbReference type="GO" id="GO:0005254">
    <property type="term" value="F:chloride channel activity"/>
    <property type="evidence" value="ECO:0007669"/>
    <property type="project" value="UniProtKB-KW"/>
</dbReference>
<organism evidence="11 12">
    <name type="scientific">Legionella londiniensis</name>
    <dbReference type="NCBI Taxonomy" id="45068"/>
    <lineage>
        <taxon>Bacteria</taxon>
        <taxon>Pseudomonadati</taxon>
        <taxon>Pseudomonadota</taxon>
        <taxon>Gammaproteobacteria</taxon>
        <taxon>Legionellales</taxon>
        <taxon>Legionellaceae</taxon>
        <taxon>Legionella</taxon>
    </lineage>
</organism>
<keyword evidence="2" id="KW-0813">Transport</keyword>
<keyword evidence="8" id="KW-0868">Chloride</keyword>
<gene>
    <name evidence="11" type="primary">clcA</name>
    <name evidence="11" type="ORF">Llon_0801</name>
</gene>
<evidence type="ECO:0000313" key="12">
    <source>
        <dbReference type="Proteomes" id="UP000054997"/>
    </source>
</evidence>
<feature type="transmembrane region" description="Helical" evidence="10">
    <location>
        <begin position="7"/>
        <end position="28"/>
    </location>
</feature>
<dbReference type="Proteomes" id="UP000054997">
    <property type="component" value="Unassembled WGS sequence"/>
</dbReference>
<keyword evidence="12" id="KW-1185">Reference proteome</keyword>
<feature type="transmembrane region" description="Helical" evidence="10">
    <location>
        <begin position="148"/>
        <end position="173"/>
    </location>
</feature>
<feature type="transmembrane region" description="Helical" evidence="10">
    <location>
        <begin position="388"/>
        <end position="408"/>
    </location>
</feature>
<dbReference type="InterPro" id="IPR001807">
    <property type="entry name" value="ClC"/>
</dbReference>
<feature type="transmembrane region" description="Helical" evidence="10">
    <location>
        <begin position="185"/>
        <end position="205"/>
    </location>
</feature>
<feature type="transmembrane region" description="Helical" evidence="10">
    <location>
        <begin position="324"/>
        <end position="344"/>
    </location>
</feature>
<dbReference type="InterPro" id="IPR014743">
    <property type="entry name" value="Cl-channel_core"/>
</dbReference>
<dbReference type="PANTHER" id="PTHR43427:SF6">
    <property type="entry name" value="CHLORIDE CHANNEL PROTEIN CLC-E"/>
    <property type="match status" value="1"/>
</dbReference>
<dbReference type="OrthoDB" id="9767361at2"/>
<dbReference type="EMBL" id="LNYK01000014">
    <property type="protein sequence ID" value="KTD21636.1"/>
    <property type="molecule type" value="Genomic_DNA"/>
</dbReference>
<keyword evidence="3 10" id="KW-0812">Transmembrane</keyword>
<feature type="transmembrane region" description="Helical" evidence="10">
    <location>
        <begin position="356"/>
        <end position="381"/>
    </location>
</feature>
<dbReference type="PRINTS" id="PR00762">
    <property type="entry name" value="CLCHANNEL"/>
</dbReference>
<evidence type="ECO:0000256" key="10">
    <source>
        <dbReference type="SAM" id="Phobius"/>
    </source>
</evidence>
<dbReference type="PANTHER" id="PTHR43427">
    <property type="entry name" value="CHLORIDE CHANNEL PROTEIN CLC-E"/>
    <property type="match status" value="1"/>
</dbReference>
<dbReference type="PATRIC" id="fig|45068.5.peg.853"/>
<evidence type="ECO:0000256" key="2">
    <source>
        <dbReference type="ARBA" id="ARBA00022448"/>
    </source>
</evidence>
<evidence type="ECO:0000256" key="7">
    <source>
        <dbReference type="ARBA" id="ARBA00023173"/>
    </source>
</evidence>
<dbReference type="Gene3D" id="1.10.3080.10">
    <property type="entry name" value="Clc chloride channel"/>
    <property type="match status" value="1"/>
</dbReference>
<dbReference type="SUPFAM" id="SSF81340">
    <property type="entry name" value="Clc chloride channel"/>
    <property type="match status" value="1"/>
</dbReference>
<evidence type="ECO:0000256" key="9">
    <source>
        <dbReference type="ARBA" id="ARBA00023303"/>
    </source>
</evidence>